<dbReference type="InterPro" id="IPR036322">
    <property type="entry name" value="WD40_repeat_dom_sf"/>
</dbReference>
<evidence type="ECO:0000259" key="6">
    <source>
        <dbReference type="PROSITE" id="PS50943"/>
    </source>
</evidence>
<evidence type="ECO:0000313" key="7">
    <source>
        <dbReference type="EMBL" id="GES07069.1"/>
    </source>
</evidence>
<dbReference type="SUPFAM" id="SSF47413">
    <property type="entry name" value="lambda repressor-like DNA-binding domains"/>
    <property type="match status" value="1"/>
</dbReference>
<dbReference type="PROSITE" id="PS00678">
    <property type="entry name" value="WD_REPEATS_1"/>
    <property type="match status" value="1"/>
</dbReference>
<keyword evidence="2" id="KW-0677">Repeat</keyword>
<protein>
    <recommendedName>
        <fullName evidence="6">HTH cro/C1-type domain-containing protein</fullName>
    </recommendedName>
</protein>
<dbReference type="SMART" id="SM00320">
    <property type="entry name" value="WD40"/>
    <property type="match status" value="11"/>
</dbReference>
<keyword evidence="5" id="KW-0472">Membrane</keyword>
<dbReference type="Proteomes" id="UP000331127">
    <property type="component" value="Unassembled WGS sequence"/>
</dbReference>
<dbReference type="Pfam" id="PF13560">
    <property type="entry name" value="HTH_31"/>
    <property type="match status" value="1"/>
</dbReference>
<dbReference type="PROSITE" id="PS50294">
    <property type="entry name" value="WD_REPEATS_REGION"/>
    <property type="match status" value="2"/>
</dbReference>
<feature type="repeat" description="WD" evidence="3">
    <location>
        <begin position="1135"/>
        <end position="1170"/>
    </location>
</feature>
<evidence type="ECO:0000256" key="2">
    <source>
        <dbReference type="ARBA" id="ARBA00022737"/>
    </source>
</evidence>
<gene>
    <name evidence="7" type="ORF">Amac_006640</name>
</gene>
<feature type="repeat" description="WD" evidence="3">
    <location>
        <begin position="966"/>
        <end position="1007"/>
    </location>
</feature>
<dbReference type="InterPro" id="IPR001680">
    <property type="entry name" value="WD40_rpt"/>
</dbReference>
<feature type="repeat" description="WD" evidence="3">
    <location>
        <begin position="1177"/>
        <end position="1217"/>
    </location>
</feature>
<dbReference type="AlphaFoldDB" id="A0A5M3WFF9"/>
<keyword evidence="5" id="KW-0812">Transmembrane</keyword>
<dbReference type="Pfam" id="PF00400">
    <property type="entry name" value="WD40"/>
    <property type="match status" value="6"/>
</dbReference>
<dbReference type="PROSITE" id="PS50943">
    <property type="entry name" value="HTH_CROC1"/>
    <property type="match status" value="1"/>
</dbReference>
<dbReference type="InterPro" id="IPR027417">
    <property type="entry name" value="P-loop_NTPase"/>
</dbReference>
<dbReference type="InterPro" id="IPR011047">
    <property type="entry name" value="Quinoprotein_ADH-like_sf"/>
</dbReference>
<feature type="repeat" description="WD" evidence="3">
    <location>
        <begin position="1093"/>
        <end position="1134"/>
    </location>
</feature>
<dbReference type="SUPFAM" id="SSF52540">
    <property type="entry name" value="P-loop containing nucleoside triphosphate hydrolases"/>
    <property type="match status" value="1"/>
</dbReference>
<reference evidence="7 8" key="1">
    <citation type="submission" date="2019-10" db="EMBL/GenBank/DDBJ databases">
        <title>Whole genome shotgun sequence of Acrocarpospora macrocephala NBRC 16266.</title>
        <authorList>
            <person name="Ichikawa N."/>
            <person name="Kimura A."/>
            <person name="Kitahashi Y."/>
            <person name="Komaki H."/>
            <person name="Oguchi A."/>
        </authorList>
    </citation>
    <scope>NUCLEOTIDE SEQUENCE [LARGE SCALE GENOMIC DNA]</scope>
    <source>
        <strain evidence="7 8">NBRC 16266</strain>
    </source>
</reference>
<feature type="region of interest" description="Disordered" evidence="4">
    <location>
        <begin position="1"/>
        <end position="25"/>
    </location>
</feature>
<dbReference type="InterPro" id="IPR010982">
    <property type="entry name" value="Lambda_DNA-bd_dom_sf"/>
</dbReference>
<evidence type="ECO:0000313" key="8">
    <source>
        <dbReference type="Proteomes" id="UP000331127"/>
    </source>
</evidence>
<evidence type="ECO:0000256" key="5">
    <source>
        <dbReference type="SAM" id="Phobius"/>
    </source>
</evidence>
<comment type="caution">
    <text evidence="7">The sequence shown here is derived from an EMBL/GenBank/DDBJ whole genome shotgun (WGS) entry which is preliminary data.</text>
</comment>
<sequence length="1245" mass="132670">MIKGTKQTAEAVMGRPERPLDPADGPVQAFAWQLRQLRERTGRMSYRRLARLAHYSASTLSGAANGERLPSLEVTLAYVRALGGDEEEWRARWRAAAETPDHQDWEPEPPCPYQGLMTFQPEHGDWFFGRDRLLERLRELADRQSVITVFGASGSGKSSLLRAGLMGALSGDPRWRTMLTTPTAHPLDALAGQVAKLSGLDVHRLREELAEDPATLDIAVRGALPDEGRALLVVDQFEEVFTLCADDGERRAFVAALLDLALGSERRTTVVLGVRADFIGHLDPRLVALMADAQLVVGPPVTGEIREIVLLPAARAGLTVDPDLLATVLADTEAEPGALPLLSHALQETWRNRTGERLTLAAYQATGGVKGAIAQSAERAYGELDAAHRQPARRIFLRLTALGDGTEDTRRPIARAELDGVGDPQAVAGVLARLADARLVVLGEESVEVAHEALIRAWPRLHRWLTDDRANLLTHRRLTDAAYRWQDLRRDSGALYRGAQLAVAVAWAADHPAELNQLEASFLQASRGLERRRTRLLARSVAVMAVLLLAAVAAGGVALRQGGEAERQRNVADSHQVSLRARDLLGTDPDLAGLLALAAYGLSQDAETTGGLISAASAARRRIELNTGGASIFETAPDPRGGLLATGGADGLVKLWDPAGRAVVRTFTEHVDPADPMLVRRVAYTGDGRVLASLGRRPGRPPTAGLVVARDPDTGREVFRRAADEVTDAMAISPDGTSLAFGTGRGRIEVWNLRDGTHRVLRGHPTVVIGLAFSHDGALLVSTSGGQDGPVVWEAATGRRRPAIPAAFVHRVAFGPGRLLVTAAERLGVRFWDLDRERPVEVSALPKLTPYAWNISAPVGDRIALADENGLITVWDYRRNELIETYQDRTRAETLTVALSPDGRRLVSAGFGGTIVVREPVLPPFGGHSAAVNAVETSPDGSVIASAGSDGTVRLWDGAGNPLRRLDDLTDHAEAVAFGPGGTSLAAVTRDHQVVLWDPARGKKITTLRYDGLGASTDLAYHPRGGSLVAAALGLFRWTPGSGGRLDPAPFPPPTVFATGVSYAPDGRLLAATGPSGVLTVWDPGANAPRYRTGTGQGAILDVAFSPSGAVIATAGADHTVKLLDSATGEETAGLVGHTGTVEVVAFSRDGRWLASAGSDRTIIVWDLASLVPMAVLSGHGAPVHALAFTADGDLLSGGNDNRIIRWSLDPGRAAARICREVGRGLGRAEWAAYLPATPYRPICG</sequence>
<dbReference type="SMART" id="SM00530">
    <property type="entry name" value="HTH_XRE"/>
    <property type="match status" value="1"/>
</dbReference>
<organism evidence="7 8">
    <name type="scientific">Acrocarpospora macrocephala</name>
    <dbReference type="NCBI Taxonomy" id="150177"/>
    <lineage>
        <taxon>Bacteria</taxon>
        <taxon>Bacillati</taxon>
        <taxon>Actinomycetota</taxon>
        <taxon>Actinomycetes</taxon>
        <taxon>Streptosporangiales</taxon>
        <taxon>Streptosporangiaceae</taxon>
        <taxon>Acrocarpospora</taxon>
    </lineage>
</organism>
<dbReference type="SUPFAM" id="SSF50978">
    <property type="entry name" value="WD40 repeat-like"/>
    <property type="match status" value="1"/>
</dbReference>
<feature type="domain" description="HTH cro/C1-type" evidence="6">
    <location>
        <begin position="34"/>
        <end position="89"/>
    </location>
</feature>
<dbReference type="PANTHER" id="PTHR44019:SF8">
    <property type="entry name" value="POC1 CENTRIOLAR PROTEIN HOMOLOG"/>
    <property type="match status" value="1"/>
</dbReference>
<dbReference type="InterPro" id="IPR001387">
    <property type="entry name" value="Cro/C1-type_HTH"/>
</dbReference>
<dbReference type="PROSITE" id="PS50082">
    <property type="entry name" value="WD_REPEATS_2"/>
    <property type="match status" value="6"/>
</dbReference>
<dbReference type="Pfam" id="PF20703">
    <property type="entry name" value="nSTAND1"/>
    <property type="match status" value="1"/>
</dbReference>
<dbReference type="PANTHER" id="PTHR44019">
    <property type="entry name" value="WD REPEAT-CONTAINING PROTEIN 55"/>
    <property type="match status" value="1"/>
</dbReference>
<dbReference type="PRINTS" id="PR00320">
    <property type="entry name" value="GPROTEINBRPT"/>
</dbReference>
<dbReference type="InterPro" id="IPR019775">
    <property type="entry name" value="WD40_repeat_CS"/>
</dbReference>
<dbReference type="CDD" id="cd00093">
    <property type="entry name" value="HTH_XRE"/>
    <property type="match status" value="1"/>
</dbReference>
<dbReference type="InterPro" id="IPR050505">
    <property type="entry name" value="WDR55/POC1"/>
</dbReference>
<feature type="repeat" description="WD" evidence="3">
    <location>
        <begin position="925"/>
        <end position="957"/>
    </location>
</feature>
<feature type="transmembrane region" description="Helical" evidence="5">
    <location>
        <begin position="536"/>
        <end position="559"/>
    </location>
</feature>
<dbReference type="Gene3D" id="1.10.260.40">
    <property type="entry name" value="lambda repressor-like DNA-binding domains"/>
    <property type="match status" value="1"/>
</dbReference>
<keyword evidence="1 3" id="KW-0853">WD repeat</keyword>
<dbReference type="InterPro" id="IPR015943">
    <property type="entry name" value="WD40/YVTN_repeat-like_dom_sf"/>
</dbReference>
<feature type="repeat" description="WD" evidence="3">
    <location>
        <begin position="625"/>
        <end position="666"/>
    </location>
</feature>
<evidence type="ECO:0000256" key="1">
    <source>
        <dbReference type="ARBA" id="ARBA00022574"/>
    </source>
</evidence>
<name>A0A5M3WFF9_9ACTN</name>
<dbReference type="InterPro" id="IPR020472">
    <property type="entry name" value="WD40_PAC1"/>
</dbReference>
<dbReference type="CDD" id="cd00200">
    <property type="entry name" value="WD40"/>
    <property type="match status" value="2"/>
</dbReference>
<proteinExistence type="predicted"/>
<keyword evidence="8" id="KW-1185">Reference proteome</keyword>
<evidence type="ECO:0000256" key="4">
    <source>
        <dbReference type="SAM" id="MobiDB-lite"/>
    </source>
</evidence>
<keyword evidence="5" id="KW-1133">Transmembrane helix</keyword>
<evidence type="ECO:0000256" key="3">
    <source>
        <dbReference type="PROSITE-ProRule" id="PRU00221"/>
    </source>
</evidence>
<dbReference type="Gene3D" id="2.130.10.10">
    <property type="entry name" value="YVTN repeat-like/Quinoprotein amine dehydrogenase"/>
    <property type="match status" value="4"/>
</dbReference>
<dbReference type="SUPFAM" id="SSF50998">
    <property type="entry name" value="Quinoprotein alcohol dehydrogenase-like"/>
    <property type="match status" value="1"/>
</dbReference>
<dbReference type="InterPro" id="IPR049052">
    <property type="entry name" value="nSTAND1"/>
</dbReference>
<dbReference type="GO" id="GO:0003677">
    <property type="term" value="F:DNA binding"/>
    <property type="evidence" value="ECO:0007669"/>
    <property type="project" value="InterPro"/>
</dbReference>
<dbReference type="Gene3D" id="3.40.50.300">
    <property type="entry name" value="P-loop containing nucleotide triphosphate hydrolases"/>
    <property type="match status" value="1"/>
</dbReference>
<dbReference type="EMBL" id="BLAE01000005">
    <property type="protein sequence ID" value="GES07069.1"/>
    <property type="molecule type" value="Genomic_DNA"/>
</dbReference>
<accession>A0A5M3WFF9</accession>